<sequence length="441" mass="49569">MSEKRRDSIADDWEEVESAASVISFDSRPSTPSPSSPQEPPVPVPVPTTSQAIVSSTEAPLDTASTSQLPLRLKNDEPDSSSISEDQQLQPGSVFFGQPPEKQDDASPIPDPNPGDYHRACQAITQSLDSVAELAFSLGGYRISTMHLIRSTCENVSAQTKELDKMLEGYAKHWVSKGSNMAVIDDVPLDPELWDMMSELKELLLNTHTELSTLIPARDATDFLFAKDIPLHTNLALARYLESLEDTNELFTEFLPIFKADFDEFRTQHMAFQAATSNQDYREPHRQPPHPKVRRIRQELYDLKDRFVLINVFLSRLKDSHPSPKVTDPEVFKSLKRVVEAISTVLTNNPSEWIDSDSAPSTPGAMSYPQFITLDPDVLHDVTSHLKGYQEELDIDPHQDGGSYSDEMIRNHQEFLLLEGGQLEELRSVINFTESMLMMQN</sequence>
<name>A0A8H4KRE7_9HYPO</name>
<feature type="region of interest" description="Disordered" evidence="1">
    <location>
        <begin position="18"/>
        <end position="118"/>
    </location>
</feature>
<dbReference type="AlphaFoldDB" id="A0A8H4KRE7"/>
<protein>
    <submittedName>
        <fullName evidence="2">Uncharacterized protein</fullName>
    </submittedName>
</protein>
<dbReference type="Proteomes" id="UP000605986">
    <property type="component" value="Unassembled WGS sequence"/>
</dbReference>
<dbReference type="OrthoDB" id="5294021at2759"/>
<feature type="compositionally biased region" description="Pro residues" evidence="1">
    <location>
        <begin position="31"/>
        <end position="46"/>
    </location>
</feature>
<accession>A0A8H4KRE7</accession>
<dbReference type="EMBL" id="JAADJG010000115">
    <property type="protein sequence ID" value="KAF4454835.1"/>
    <property type="molecule type" value="Genomic_DNA"/>
</dbReference>
<feature type="compositionally biased region" description="Polar residues" evidence="1">
    <location>
        <begin position="80"/>
        <end position="91"/>
    </location>
</feature>
<gene>
    <name evidence="2" type="ORF">F53441_2705</name>
</gene>
<evidence type="ECO:0000256" key="1">
    <source>
        <dbReference type="SAM" id="MobiDB-lite"/>
    </source>
</evidence>
<evidence type="ECO:0000313" key="3">
    <source>
        <dbReference type="Proteomes" id="UP000605986"/>
    </source>
</evidence>
<comment type="caution">
    <text evidence="2">The sequence shown here is derived from an EMBL/GenBank/DDBJ whole genome shotgun (WGS) entry which is preliminary data.</text>
</comment>
<evidence type="ECO:0000313" key="2">
    <source>
        <dbReference type="EMBL" id="KAF4454835.1"/>
    </source>
</evidence>
<organism evidence="2 3">
    <name type="scientific">Fusarium austroafricanum</name>
    <dbReference type="NCBI Taxonomy" id="2364996"/>
    <lineage>
        <taxon>Eukaryota</taxon>
        <taxon>Fungi</taxon>
        <taxon>Dikarya</taxon>
        <taxon>Ascomycota</taxon>
        <taxon>Pezizomycotina</taxon>
        <taxon>Sordariomycetes</taxon>
        <taxon>Hypocreomycetidae</taxon>
        <taxon>Hypocreales</taxon>
        <taxon>Nectriaceae</taxon>
        <taxon>Fusarium</taxon>
        <taxon>Fusarium concolor species complex</taxon>
    </lineage>
</organism>
<reference evidence="2" key="1">
    <citation type="submission" date="2020-01" db="EMBL/GenBank/DDBJ databases">
        <title>Identification and distribution of gene clusters putatively required for synthesis of sphingolipid metabolism inhibitors in phylogenetically diverse species of the filamentous fungus Fusarium.</title>
        <authorList>
            <person name="Kim H.-S."/>
            <person name="Busman M."/>
            <person name="Brown D.W."/>
            <person name="Divon H."/>
            <person name="Uhlig S."/>
            <person name="Proctor R.H."/>
        </authorList>
    </citation>
    <scope>NUCLEOTIDE SEQUENCE</scope>
    <source>
        <strain evidence="2">NRRL 53441</strain>
    </source>
</reference>
<feature type="compositionally biased region" description="Polar residues" evidence="1">
    <location>
        <begin position="51"/>
        <end position="69"/>
    </location>
</feature>
<proteinExistence type="predicted"/>
<keyword evidence="3" id="KW-1185">Reference proteome</keyword>